<feature type="region of interest" description="Disordered" evidence="1">
    <location>
        <begin position="125"/>
        <end position="181"/>
    </location>
</feature>
<gene>
    <name evidence="2" type="ORF">HOLleu_09898</name>
</gene>
<evidence type="ECO:0000313" key="2">
    <source>
        <dbReference type="EMBL" id="KAJ8042993.1"/>
    </source>
</evidence>
<sequence>MTSHFKQRSKKKTFVTPPSPTVLETYDESLQQNVSISNRAYADLGHEVDSGKGMKTVILGRDTSWIDYCSACGKLDALEYYHVAGSYKLCSQKCFRDYIQRRKYILNCSQNTIFSRKSLQAVGTSDKEVKQPAIKEQSSHVIKPTPPNNVNCESEIAGSRDEAKKLKSDSNPAKSEQNGDTIIVRKTKLHKSKFSIPLRIAFKSHKHLKKKYVKISSKKCGASEGQTDEQPKPSENKSP</sequence>
<name>A0A9Q1CC90_HOLLE</name>
<evidence type="ECO:0000313" key="3">
    <source>
        <dbReference type="Proteomes" id="UP001152320"/>
    </source>
</evidence>
<keyword evidence="3" id="KW-1185">Reference proteome</keyword>
<feature type="compositionally biased region" description="Basic and acidic residues" evidence="1">
    <location>
        <begin position="229"/>
        <end position="239"/>
    </location>
</feature>
<dbReference type="AlphaFoldDB" id="A0A9Q1CC90"/>
<accession>A0A9Q1CC90</accession>
<feature type="compositionally biased region" description="Basic and acidic residues" evidence="1">
    <location>
        <begin position="158"/>
        <end position="168"/>
    </location>
</feature>
<evidence type="ECO:0000256" key="1">
    <source>
        <dbReference type="SAM" id="MobiDB-lite"/>
    </source>
</evidence>
<dbReference type="EMBL" id="JAIZAY010000004">
    <property type="protein sequence ID" value="KAJ8042993.1"/>
    <property type="molecule type" value="Genomic_DNA"/>
</dbReference>
<feature type="compositionally biased region" description="Polar residues" evidence="1">
    <location>
        <begin position="169"/>
        <end position="180"/>
    </location>
</feature>
<reference evidence="2" key="1">
    <citation type="submission" date="2021-10" db="EMBL/GenBank/DDBJ databases">
        <title>Tropical sea cucumber genome reveals ecological adaptation and Cuvierian tubules defense mechanism.</title>
        <authorList>
            <person name="Chen T."/>
        </authorList>
    </citation>
    <scope>NUCLEOTIDE SEQUENCE</scope>
    <source>
        <strain evidence="2">Nanhai2018</strain>
        <tissue evidence="2">Muscle</tissue>
    </source>
</reference>
<organism evidence="2 3">
    <name type="scientific">Holothuria leucospilota</name>
    <name type="common">Black long sea cucumber</name>
    <name type="synonym">Mertensiothuria leucospilota</name>
    <dbReference type="NCBI Taxonomy" id="206669"/>
    <lineage>
        <taxon>Eukaryota</taxon>
        <taxon>Metazoa</taxon>
        <taxon>Echinodermata</taxon>
        <taxon>Eleutherozoa</taxon>
        <taxon>Echinozoa</taxon>
        <taxon>Holothuroidea</taxon>
        <taxon>Aspidochirotacea</taxon>
        <taxon>Aspidochirotida</taxon>
        <taxon>Holothuriidae</taxon>
        <taxon>Holothuria</taxon>
    </lineage>
</organism>
<protein>
    <submittedName>
        <fullName evidence="2">Uncharacterized protein</fullName>
    </submittedName>
</protein>
<proteinExistence type="predicted"/>
<comment type="caution">
    <text evidence="2">The sequence shown here is derived from an EMBL/GenBank/DDBJ whole genome shotgun (WGS) entry which is preliminary data.</text>
</comment>
<dbReference type="Proteomes" id="UP001152320">
    <property type="component" value="Chromosome 4"/>
</dbReference>
<feature type="region of interest" description="Disordered" evidence="1">
    <location>
        <begin position="216"/>
        <end position="239"/>
    </location>
</feature>